<proteinExistence type="predicted"/>
<reference evidence="2 3" key="1">
    <citation type="submission" date="2021-06" db="EMBL/GenBank/DDBJ databases">
        <authorList>
            <person name="Palmer J.M."/>
        </authorList>
    </citation>
    <scope>NUCLEOTIDE SEQUENCE [LARGE SCALE GENOMIC DNA]</scope>
    <source>
        <strain evidence="2 3">CL_MEX2019</strain>
        <tissue evidence="2">Muscle</tissue>
    </source>
</reference>
<dbReference type="Pfam" id="PF00481">
    <property type="entry name" value="PP2C"/>
    <property type="match status" value="1"/>
</dbReference>
<evidence type="ECO:0000313" key="2">
    <source>
        <dbReference type="EMBL" id="MED6284981.1"/>
    </source>
</evidence>
<dbReference type="PANTHER" id="PTHR47992">
    <property type="entry name" value="PROTEIN PHOSPHATASE"/>
    <property type="match status" value="1"/>
</dbReference>
<name>A0ABU7ED94_9TELE</name>
<evidence type="ECO:0000259" key="1">
    <source>
        <dbReference type="PROSITE" id="PS51746"/>
    </source>
</evidence>
<keyword evidence="3" id="KW-1185">Reference proteome</keyword>
<protein>
    <submittedName>
        <fullName evidence="2">Protein phosphatase 1L</fullName>
    </submittedName>
</protein>
<evidence type="ECO:0000313" key="3">
    <source>
        <dbReference type="Proteomes" id="UP001352852"/>
    </source>
</evidence>
<dbReference type="CDD" id="cd00143">
    <property type="entry name" value="PP2Cc"/>
    <property type="match status" value="1"/>
</dbReference>
<dbReference type="InterPro" id="IPR036457">
    <property type="entry name" value="PPM-type-like_dom_sf"/>
</dbReference>
<accession>A0ABU7ED94</accession>
<organism evidence="2 3">
    <name type="scientific">Characodon lateralis</name>
    <dbReference type="NCBI Taxonomy" id="208331"/>
    <lineage>
        <taxon>Eukaryota</taxon>
        <taxon>Metazoa</taxon>
        <taxon>Chordata</taxon>
        <taxon>Craniata</taxon>
        <taxon>Vertebrata</taxon>
        <taxon>Euteleostomi</taxon>
        <taxon>Actinopterygii</taxon>
        <taxon>Neopterygii</taxon>
        <taxon>Teleostei</taxon>
        <taxon>Neoteleostei</taxon>
        <taxon>Acanthomorphata</taxon>
        <taxon>Ovalentaria</taxon>
        <taxon>Atherinomorphae</taxon>
        <taxon>Cyprinodontiformes</taxon>
        <taxon>Goodeidae</taxon>
        <taxon>Characodon</taxon>
    </lineage>
</organism>
<dbReference type="Proteomes" id="UP001352852">
    <property type="component" value="Unassembled WGS sequence"/>
</dbReference>
<feature type="domain" description="PPM-type phosphatase" evidence="1">
    <location>
        <begin position="1"/>
        <end position="141"/>
    </location>
</feature>
<sequence length="149" mass="16668">MLFSFTLPSITQTLLIVPPLFSLSITHPVSLVPSTGGFISFNGSWRVQGILAMSRSLGDYPLKNLNVIVPDPDIMSFDLNKLQPEFMILASDGLWDTFSNEEAVRFIRERLDEPHFGAKSIVLQSFYRGCPDNITVMVVKFKGKTGEKK</sequence>
<dbReference type="Gene3D" id="3.60.40.10">
    <property type="entry name" value="PPM-type phosphatase domain"/>
    <property type="match status" value="1"/>
</dbReference>
<comment type="caution">
    <text evidence="2">The sequence shown here is derived from an EMBL/GenBank/DDBJ whole genome shotgun (WGS) entry which is preliminary data.</text>
</comment>
<gene>
    <name evidence="2" type="primary">PPM1L_3</name>
    <name evidence="2" type="ORF">CHARACLAT_024402</name>
</gene>
<dbReference type="EMBL" id="JAHUTJ010051873">
    <property type="protein sequence ID" value="MED6284981.1"/>
    <property type="molecule type" value="Genomic_DNA"/>
</dbReference>
<dbReference type="InterPro" id="IPR015655">
    <property type="entry name" value="PP2C"/>
</dbReference>
<dbReference type="InterPro" id="IPR001932">
    <property type="entry name" value="PPM-type_phosphatase-like_dom"/>
</dbReference>
<dbReference type="SUPFAM" id="SSF81606">
    <property type="entry name" value="PP2C-like"/>
    <property type="match status" value="1"/>
</dbReference>
<dbReference type="PROSITE" id="PS51746">
    <property type="entry name" value="PPM_2"/>
    <property type="match status" value="1"/>
</dbReference>